<dbReference type="GO" id="GO:0003700">
    <property type="term" value="F:DNA-binding transcription factor activity"/>
    <property type="evidence" value="ECO:0007669"/>
    <property type="project" value="InterPro"/>
</dbReference>
<dbReference type="Gene3D" id="1.10.1660.10">
    <property type="match status" value="1"/>
</dbReference>
<keyword evidence="1" id="KW-0805">Transcription regulation</keyword>
<dbReference type="RefSeq" id="WP_052630228.1">
    <property type="nucleotide sequence ID" value="NZ_CP011144.1"/>
</dbReference>
<dbReference type="PANTHER" id="PTHR30204">
    <property type="entry name" value="REDOX-CYCLING DRUG-SENSING TRANSCRIPTIONAL ACTIVATOR SOXR"/>
    <property type="match status" value="1"/>
</dbReference>
<dbReference type="PRINTS" id="PR00040">
    <property type="entry name" value="HTHMERR"/>
</dbReference>
<evidence type="ECO:0000259" key="5">
    <source>
        <dbReference type="PROSITE" id="PS50937"/>
    </source>
</evidence>
<dbReference type="GO" id="GO:0003677">
    <property type="term" value="F:DNA binding"/>
    <property type="evidence" value="ECO:0007669"/>
    <property type="project" value="UniProtKB-KW"/>
</dbReference>
<gene>
    <name evidence="6" type="ORF">WQ53_02875</name>
</gene>
<dbReference type="KEGG" id="psuw:WQ53_02875"/>
<evidence type="ECO:0000256" key="4">
    <source>
        <dbReference type="SAM" id="Coils"/>
    </source>
</evidence>
<organism evidence="6 7">
    <name type="scientific">Pseudoxanthomonas suwonensis</name>
    <dbReference type="NCBI Taxonomy" id="314722"/>
    <lineage>
        <taxon>Bacteria</taxon>
        <taxon>Pseudomonadati</taxon>
        <taxon>Pseudomonadota</taxon>
        <taxon>Gammaproteobacteria</taxon>
        <taxon>Lysobacterales</taxon>
        <taxon>Lysobacteraceae</taxon>
        <taxon>Pseudoxanthomonas</taxon>
    </lineage>
</organism>
<dbReference type="AlphaFoldDB" id="A0A0E3Z062"/>
<dbReference type="PATRIC" id="fig|314722.6.peg.601"/>
<dbReference type="InterPro" id="IPR009061">
    <property type="entry name" value="DNA-bd_dom_put_sf"/>
</dbReference>
<accession>A0A0E3Z062</accession>
<evidence type="ECO:0000256" key="1">
    <source>
        <dbReference type="ARBA" id="ARBA00023015"/>
    </source>
</evidence>
<evidence type="ECO:0000256" key="2">
    <source>
        <dbReference type="ARBA" id="ARBA00023125"/>
    </source>
</evidence>
<dbReference type="Pfam" id="PF13411">
    <property type="entry name" value="MerR_1"/>
    <property type="match status" value="1"/>
</dbReference>
<dbReference type="InterPro" id="IPR000551">
    <property type="entry name" value="MerR-type_HTH_dom"/>
</dbReference>
<protein>
    <submittedName>
        <fullName evidence="6">MerR family transcriptional regulator</fullName>
    </submittedName>
</protein>
<dbReference type="InterPro" id="IPR047057">
    <property type="entry name" value="MerR_fam"/>
</dbReference>
<evidence type="ECO:0000313" key="7">
    <source>
        <dbReference type="Proteomes" id="UP000033067"/>
    </source>
</evidence>
<keyword evidence="2" id="KW-0238">DNA-binding</keyword>
<dbReference type="OrthoDB" id="9808480at2"/>
<evidence type="ECO:0000313" key="6">
    <source>
        <dbReference type="EMBL" id="AKC85863.1"/>
    </source>
</evidence>
<dbReference type="PANTHER" id="PTHR30204:SF94">
    <property type="entry name" value="HEAVY METAL-DEPENDENT TRANSCRIPTIONAL REGULATOR HI_0293-RELATED"/>
    <property type="match status" value="1"/>
</dbReference>
<dbReference type="SMART" id="SM00422">
    <property type="entry name" value="HTH_MERR"/>
    <property type="match status" value="1"/>
</dbReference>
<dbReference type="Proteomes" id="UP000033067">
    <property type="component" value="Chromosome"/>
</dbReference>
<feature type="coiled-coil region" evidence="4">
    <location>
        <begin position="80"/>
        <end position="114"/>
    </location>
</feature>
<dbReference type="SUPFAM" id="SSF46955">
    <property type="entry name" value="Putative DNA-binding domain"/>
    <property type="match status" value="1"/>
</dbReference>
<dbReference type="EMBL" id="CP011144">
    <property type="protein sequence ID" value="AKC85863.1"/>
    <property type="molecule type" value="Genomic_DNA"/>
</dbReference>
<keyword evidence="7" id="KW-1185">Reference proteome</keyword>
<evidence type="ECO:0000256" key="3">
    <source>
        <dbReference type="ARBA" id="ARBA00023163"/>
    </source>
</evidence>
<keyword evidence="3" id="KW-0804">Transcription</keyword>
<sequence>MKIGELAKLTGLTASRIRFYESTGLIQSVARRANGYRDYPPETASVLEIIDSAQRAGFSLEQIRYLLPVGDGSWDHGELLVALKAKVAEIDALLKRLKQNKAQLLVAIDSIARRPDGISCADNRSRVLDQLRGEGVVSSRRKPARGP</sequence>
<proteinExistence type="predicted"/>
<reference evidence="6 7" key="1">
    <citation type="journal article" date="2015" name="Genome Announc.">
        <title>Complete Genome Sequence of Pseudoxanthomonas suwonensis Strain J1, a Cellulose-Degrading Bacterium Isolated from Leaf- and Wood-Enriched Soil.</title>
        <authorList>
            <person name="Hou L."/>
            <person name="Jiang J."/>
            <person name="Xu Z."/>
            <person name="Zhou Y."/>
            <person name="Leung F.C."/>
        </authorList>
    </citation>
    <scope>NUCLEOTIDE SEQUENCE [LARGE SCALE GENOMIC DNA]</scope>
    <source>
        <strain evidence="6 7">J1</strain>
    </source>
</reference>
<name>A0A0E3Z062_9GAMM</name>
<dbReference type="PROSITE" id="PS50937">
    <property type="entry name" value="HTH_MERR_2"/>
    <property type="match status" value="1"/>
</dbReference>
<dbReference type="PROSITE" id="PS00552">
    <property type="entry name" value="HTH_MERR_1"/>
    <property type="match status" value="1"/>
</dbReference>
<feature type="domain" description="HTH merR-type" evidence="5">
    <location>
        <begin position="1"/>
        <end position="69"/>
    </location>
</feature>
<keyword evidence="4" id="KW-0175">Coiled coil</keyword>